<name>A0ABR4C2J6_9HELO</name>
<comment type="caution">
    <text evidence="2">The sequence shown here is derived from an EMBL/GenBank/DDBJ whole genome shotgun (WGS) entry which is preliminary data.</text>
</comment>
<dbReference type="EMBL" id="JAZHXI010000014">
    <property type="protein sequence ID" value="KAL2063912.1"/>
    <property type="molecule type" value="Genomic_DNA"/>
</dbReference>
<evidence type="ECO:0000313" key="3">
    <source>
        <dbReference type="Proteomes" id="UP001595075"/>
    </source>
</evidence>
<dbReference type="Pfam" id="PF14273">
    <property type="entry name" value="DUF4360"/>
    <property type="match status" value="1"/>
</dbReference>
<dbReference type="PANTHER" id="PTHR38847:SF1">
    <property type="entry name" value="PSEUDOURIDINE SYNTHASE RSUA_RLUA-LIKE DOMAIN-CONTAINING PROTEIN"/>
    <property type="match status" value="1"/>
</dbReference>
<keyword evidence="3" id="KW-1185">Reference proteome</keyword>
<evidence type="ECO:0000256" key="1">
    <source>
        <dbReference type="SAM" id="SignalP"/>
    </source>
</evidence>
<accession>A0ABR4C2J6</accession>
<gene>
    <name evidence="2" type="ORF">VTL71DRAFT_4406</name>
</gene>
<dbReference type="PANTHER" id="PTHR38847">
    <property type="match status" value="1"/>
</dbReference>
<reference evidence="2 3" key="1">
    <citation type="journal article" date="2024" name="Commun. Biol.">
        <title>Comparative genomic analysis of thermophilic fungi reveals convergent evolutionary adaptations and gene losses.</title>
        <authorList>
            <person name="Steindorff A.S."/>
            <person name="Aguilar-Pontes M.V."/>
            <person name="Robinson A.J."/>
            <person name="Andreopoulos B."/>
            <person name="LaButti K."/>
            <person name="Kuo A."/>
            <person name="Mondo S."/>
            <person name="Riley R."/>
            <person name="Otillar R."/>
            <person name="Haridas S."/>
            <person name="Lipzen A."/>
            <person name="Grimwood J."/>
            <person name="Schmutz J."/>
            <person name="Clum A."/>
            <person name="Reid I.D."/>
            <person name="Moisan M.C."/>
            <person name="Butler G."/>
            <person name="Nguyen T.T.M."/>
            <person name="Dewar K."/>
            <person name="Conant G."/>
            <person name="Drula E."/>
            <person name="Henrissat B."/>
            <person name="Hansel C."/>
            <person name="Singer S."/>
            <person name="Hutchinson M.I."/>
            <person name="de Vries R.P."/>
            <person name="Natvig D.O."/>
            <person name="Powell A.J."/>
            <person name="Tsang A."/>
            <person name="Grigoriev I.V."/>
        </authorList>
    </citation>
    <scope>NUCLEOTIDE SEQUENCE [LARGE SCALE GENOMIC DNA]</scope>
    <source>
        <strain evidence="2 3">CBS 494.80</strain>
    </source>
</reference>
<feature type="chain" id="PRO_5047208360" description="Secreted protein" evidence="1">
    <location>
        <begin position="22"/>
        <end position="196"/>
    </location>
</feature>
<organism evidence="2 3">
    <name type="scientific">Oculimacula yallundae</name>
    <dbReference type="NCBI Taxonomy" id="86028"/>
    <lineage>
        <taxon>Eukaryota</taxon>
        <taxon>Fungi</taxon>
        <taxon>Dikarya</taxon>
        <taxon>Ascomycota</taxon>
        <taxon>Pezizomycotina</taxon>
        <taxon>Leotiomycetes</taxon>
        <taxon>Helotiales</taxon>
        <taxon>Ploettnerulaceae</taxon>
        <taxon>Oculimacula</taxon>
    </lineage>
</organism>
<sequence length="196" mass="20890">MFYQPSMLAAAVAATAALVSAIPLESRATITHWGTGCPQGATDIWVKVDSNKVITHFPAFDVTKGSNVPQSSSEEFCAVGIEFGCPQGRQYSVVSSSYRDTVDIPAGTTASHLMRYGFQGEADTANTRRDTAGPAKVTVDVTDTVAKGDRLWSECGSTSYLMITNRGAVTGTGGGATKHTYFNEEDVTTNIEWRSC</sequence>
<dbReference type="InterPro" id="IPR025649">
    <property type="entry name" value="DUF4360"/>
</dbReference>
<evidence type="ECO:0000313" key="2">
    <source>
        <dbReference type="EMBL" id="KAL2063912.1"/>
    </source>
</evidence>
<protein>
    <recommendedName>
        <fullName evidence="4">Secreted protein</fullName>
    </recommendedName>
</protein>
<proteinExistence type="predicted"/>
<evidence type="ECO:0008006" key="4">
    <source>
        <dbReference type="Google" id="ProtNLM"/>
    </source>
</evidence>
<feature type="signal peptide" evidence="1">
    <location>
        <begin position="1"/>
        <end position="21"/>
    </location>
</feature>
<keyword evidence="1" id="KW-0732">Signal</keyword>
<dbReference type="Proteomes" id="UP001595075">
    <property type="component" value="Unassembled WGS sequence"/>
</dbReference>